<dbReference type="Gene3D" id="3.40.630.30">
    <property type="match status" value="1"/>
</dbReference>
<feature type="domain" description="N-acetyltransferase" evidence="1">
    <location>
        <begin position="1"/>
        <end position="130"/>
    </location>
</feature>
<dbReference type="Pfam" id="PF00583">
    <property type="entry name" value="Acetyltransf_1"/>
    <property type="match status" value="1"/>
</dbReference>
<keyword evidence="3" id="KW-1185">Reference proteome</keyword>
<dbReference type="InterPro" id="IPR000182">
    <property type="entry name" value="GNAT_dom"/>
</dbReference>
<evidence type="ECO:0000313" key="3">
    <source>
        <dbReference type="Proteomes" id="UP000253951"/>
    </source>
</evidence>
<evidence type="ECO:0000259" key="1">
    <source>
        <dbReference type="PROSITE" id="PS51186"/>
    </source>
</evidence>
<name>A0A345HF96_9FLAO</name>
<dbReference type="InterPro" id="IPR016181">
    <property type="entry name" value="Acyl_CoA_acyltransferase"/>
</dbReference>
<sequence>MQEFYGIDNYPMDIEKSKRLLKEFIVNDALGSGWLIVQKGQPVGYVILTFVFSFEYGGRIAFLDELFIGSGARGFGLGKKTLDFIHSETKKLGVKIIYLEIEPHNETARNLYLSKNYTEHNRNLMKLVVE</sequence>
<dbReference type="AlphaFoldDB" id="A0A345HF96"/>
<dbReference type="Proteomes" id="UP000253951">
    <property type="component" value="Chromosome"/>
</dbReference>
<accession>A0A345HF96</accession>
<reference evidence="2 3" key="1">
    <citation type="submission" date="2018-07" db="EMBL/GenBank/DDBJ databases">
        <title>Complete genome sequence of Flavobacterium arcticum type strain SM1502T.</title>
        <authorList>
            <person name="Li Y."/>
            <person name="Li D.-D."/>
        </authorList>
    </citation>
    <scope>NUCLEOTIDE SEQUENCE [LARGE SCALE GENOMIC DNA]</scope>
    <source>
        <strain evidence="2 3">SM1502</strain>
    </source>
</reference>
<dbReference type="CDD" id="cd04301">
    <property type="entry name" value="NAT_SF"/>
    <property type="match status" value="1"/>
</dbReference>
<proteinExistence type="predicted"/>
<organism evidence="2 3">
    <name type="scientific">Flavobacterium arcticum</name>
    <dbReference type="NCBI Taxonomy" id="1784713"/>
    <lineage>
        <taxon>Bacteria</taxon>
        <taxon>Pseudomonadati</taxon>
        <taxon>Bacteroidota</taxon>
        <taxon>Flavobacteriia</taxon>
        <taxon>Flavobacteriales</taxon>
        <taxon>Flavobacteriaceae</taxon>
        <taxon>Flavobacterium</taxon>
    </lineage>
</organism>
<gene>
    <name evidence="2" type="ORF">DVK85_08035</name>
</gene>
<dbReference type="KEGG" id="fat:DVK85_08035"/>
<protein>
    <submittedName>
        <fullName evidence="2">GNAT family N-acetyltransferase</fullName>
    </submittedName>
</protein>
<dbReference type="PROSITE" id="PS51186">
    <property type="entry name" value="GNAT"/>
    <property type="match status" value="1"/>
</dbReference>
<evidence type="ECO:0000313" key="2">
    <source>
        <dbReference type="EMBL" id="AXG75256.1"/>
    </source>
</evidence>
<dbReference type="GO" id="GO:0016747">
    <property type="term" value="F:acyltransferase activity, transferring groups other than amino-acyl groups"/>
    <property type="evidence" value="ECO:0007669"/>
    <property type="project" value="InterPro"/>
</dbReference>
<keyword evidence="2" id="KW-0808">Transferase</keyword>
<dbReference type="EMBL" id="CP031188">
    <property type="protein sequence ID" value="AXG75256.1"/>
    <property type="molecule type" value="Genomic_DNA"/>
</dbReference>
<dbReference type="OrthoDB" id="9805924at2"/>
<dbReference type="SUPFAM" id="SSF55729">
    <property type="entry name" value="Acyl-CoA N-acyltransferases (Nat)"/>
    <property type="match status" value="1"/>
</dbReference>